<dbReference type="EMBL" id="LVYI01000017">
    <property type="protein sequence ID" value="OAP53961.1"/>
    <property type="molecule type" value="Genomic_DNA"/>
</dbReference>
<dbReference type="OrthoDB" id="1535081at2759"/>
<dbReference type="STRING" id="1367422.A0A178Z361"/>
<dbReference type="GeneID" id="30016008"/>
<reference evidence="2 3" key="1">
    <citation type="submission" date="2016-04" db="EMBL/GenBank/DDBJ databases">
        <title>Draft genome of Fonsecaea erecta CBS 125763.</title>
        <authorList>
            <person name="Weiss V.A."/>
            <person name="Vicente V.A."/>
            <person name="Raittz R.T."/>
            <person name="Moreno L.F."/>
            <person name="De Souza E.M."/>
            <person name="Pedrosa F.O."/>
            <person name="Steffens M.B."/>
            <person name="Faoro H."/>
            <person name="Tadra-Sfeir M.Z."/>
            <person name="Najafzadeh M.J."/>
            <person name="Felipe M.S."/>
            <person name="Teixeira M."/>
            <person name="Sun J."/>
            <person name="Xi L."/>
            <person name="Gomes R."/>
            <person name="De Azevedo C.M."/>
            <person name="Salgado C.G."/>
            <person name="Da Silva M.B."/>
            <person name="Nascimento M.F."/>
            <person name="Queiroz-Telles F."/>
            <person name="Attili D.S."/>
            <person name="Gorbushina A."/>
        </authorList>
    </citation>
    <scope>NUCLEOTIDE SEQUENCE [LARGE SCALE GENOMIC DNA]</scope>
    <source>
        <strain evidence="2 3">CBS 125763</strain>
    </source>
</reference>
<gene>
    <name evidence="2" type="ORF">AYL99_11841</name>
</gene>
<feature type="transmembrane region" description="Helical" evidence="1">
    <location>
        <begin position="95"/>
        <end position="122"/>
    </location>
</feature>
<comment type="caution">
    <text evidence="2">The sequence shown here is derived from an EMBL/GenBank/DDBJ whole genome shotgun (WGS) entry which is preliminary data.</text>
</comment>
<keyword evidence="1" id="KW-0472">Membrane</keyword>
<name>A0A178Z361_9EURO</name>
<proteinExistence type="predicted"/>
<keyword evidence="3" id="KW-1185">Reference proteome</keyword>
<evidence type="ECO:0000256" key="1">
    <source>
        <dbReference type="SAM" id="Phobius"/>
    </source>
</evidence>
<evidence type="ECO:0000313" key="3">
    <source>
        <dbReference type="Proteomes" id="UP000078343"/>
    </source>
</evidence>
<organism evidence="2 3">
    <name type="scientific">Fonsecaea erecta</name>
    <dbReference type="NCBI Taxonomy" id="1367422"/>
    <lineage>
        <taxon>Eukaryota</taxon>
        <taxon>Fungi</taxon>
        <taxon>Dikarya</taxon>
        <taxon>Ascomycota</taxon>
        <taxon>Pezizomycotina</taxon>
        <taxon>Eurotiomycetes</taxon>
        <taxon>Chaetothyriomycetidae</taxon>
        <taxon>Chaetothyriales</taxon>
        <taxon>Herpotrichiellaceae</taxon>
        <taxon>Fonsecaea</taxon>
    </lineage>
</organism>
<dbReference type="Proteomes" id="UP000078343">
    <property type="component" value="Unassembled WGS sequence"/>
</dbReference>
<evidence type="ECO:0000313" key="2">
    <source>
        <dbReference type="EMBL" id="OAP53961.1"/>
    </source>
</evidence>
<dbReference type="AlphaFoldDB" id="A0A178Z361"/>
<protein>
    <submittedName>
        <fullName evidence="2">Uncharacterized protein</fullName>
    </submittedName>
</protein>
<dbReference type="RefSeq" id="XP_018687328.1">
    <property type="nucleotide sequence ID" value="XM_018843345.1"/>
</dbReference>
<accession>A0A178Z361</accession>
<keyword evidence="1" id="KW-1133">Transmembrane helix</keyword>
<sequence length="188" mass="20709">MPQSIFRESVVLMHDICIPFTVKTAEFFEENSYTSPTGPLNTPAQHAFNAQGKTHIWDIFAQHGQTQGLARLMGYLDARPTGLVRRRLGLLSGGLSVNTFIISIIFTFIISITFTFIISITFTFTVSFTFALTVSFTFALTVSFTFTISTSTTTISIFITISITITTASTTTISTSPQPQPQPQLQSQ</sequence>
<keyword evidence="1" id="KW-0812">Transmembrane</keyword>